<comment type="subcellular location">
    <subcellularLocation>
        <location evidence="1 15">Cytoplasm</location>
    </subcellularLocation>
</comment>
<dbReference type="SUPFAM" id="SSF51445">
    <property type="entry name" value="(Trans)glycosidases"/>
    <property type="match status" value="1"/>
</dbReference>
<evidence type="ECO:0000259" key="18">
    <source>
        <dbReference type="SMART" id="SM00642"/>
    </source>
</evidence>
<evidence type="ECO:0000256" key="2">
    <source>
        <dbReference type="ARBA" id="ARBA00005199"/>
    </source>
</evidence>
<dbReference type="Pfam" id="PF02922">
    <property type="entry name" value="CBM_48"/>
    <property type="match status" value="1"/>
</dbReference>
<evidence type="ECO:0000256" key="13">
    <source>
        <dbReference type="NCBIfam" id="TIGR02402"/>
    </source>
</evidence>
<feature type="domain" description="Glycosyl hydrolase family 13 catalytic" evidence="18">
    <location>
        <begin position="122"/>
        <end position="469"/>
    </location>
</feature>
<evidence type="ECO:0000256" key="17">
    <source>
        <dbReference type="PIRSR" id="PIRSR006337-3"/>
    </source>
</evidence>
<dbReference type="OrthoDB" id="9800174at2"/>
<dbReference type="Gene3D" id="3.20.20.80">
    <property type="entry name" value="Glycosidases"/>
    <property type="match status" value="1"/>
</dbReference>
<comment type="catalytic activity">
    <reaction evidence="12 14">
        <text>hydrolysis of (1-&gt;4)-alpha-D-glucosidic linkage in 4-alpha-D-[(1-&gt;4)-alpha-D-glucanosyl]n trehalose to yield trehalose and (1-&gt;4)-alpha-D-glucan.</text>
        <dbReference type="EC" id="3.2.1.141"/>
    </reaction>
</comment>
<dbReference type="Pfam" id="PF11941">
    <property type="entry name" value="DUF3459"/>
    <property type="match status" value="1"/>
</dbReference>
<dbReference type="PIRSF" id="PIRSF006337">
    <property type="entry name" value="Trehalose_TreZ"/>
    <property type="match status" value="1"/>
</dbReference>
<evidence type="ECO:0000256" key="8">
    <source>
        <dbReference type="ARBA" id="ARBA00023277"/>
    </source>
</evidence>
<dbReference type="InterPro" id="IPR017853">
    <property type="entry name" value="GH"/>
</dbReference>
<evidence type="ECO:0000313" key="19">
    <source>
        <dbReference type="EMBL" id="BAW80430.1"/>
    </source>
</evidence>
<dbReference type="CDD" id="cd02853">
    <property type="entry name" value="E_set_MTHase_like_N"/>
    <property type="match status" value="1"/>
</dbReference>
<dbReference type="KEGG" id="ntt:TAO_1060"/>
<dbReference type="InterPro" id="IPR014756">
    <property type="entry name" value="Ig_E-set"/>
</dbReference>
<evidence type="ECO:0000256" key="1">
    <source>
        <dbReference type="ARBA" id="ARBA00004496"/>
    </source>
</evidence>
<evidence type="ECO:0000313" key="20">
    <source>
        <dbReference type="Proteomes" id="UP000243679"/>
    </source>
</evidence>
<feature type="active site" description="Proton donor" evidence="15">
    <location>
        <position position="305"/>
    </location>
</feature>
<dbReference type="InterPro" id="IPR044901">
    <property type="entry name" value="Trehalose_TreZ_E-set_sf"/>
</dbReference>
<dbReference type="InterPro" id="IPR022567">
    <property type="entry name" value="DUF3459"/>
</dbReference>
<evidence type="ECO:0000256" key="7">
    <source>
        <dbReference type="ARBA" id="ARBA00022801"/>
    </source>
</evidence>
<dbReference type="PANTHER" id="PTHR43651">
    <property type="entry name" value="1,4-ALPHA-GLUCAN-BRANCHING ENZYME"/>
    <property type="match status" value="1"/>
</dbReference>
<dbReference type="Gene3D" id="1.10.10.760">
    <property type="entry name" value="E-set domains of sugar-utilizing enzymes"/>
    <property type="match status" value="1"/>
</dbReference>
<dbReference type="InterPro" id="IPR006047">
    <property type="entry name" value="GH13_cat_dom"/>
</dbReference>
<dbReference type="Proteomes" id="UP000243679">
    <property type="component" value="Chromosome"/>
</dbReference>
<dbReference type="PANTHER" id="PTHR43651:SF11">
    <property type="entry name" value="MALTO-OLIGOSYLTREHALOSE TREHALOHYDROLASE"/>
    <property type="match status" value="1"/>
</dbReference>
<feature type="site" description="Transition state stabilizer" evidence="17">
    <location>
        <position position="403"/>
    </location>
</feature>
<proteinExistence type="inferred from homology"/>
<keyword evidence="8" id="KW-0119">Carbohydrate metabolism</keyword>
<dbReference type="EMBL" id="AP014836">
    <property type="protein sequence ID" value="BAW80430.1"/>
    <property type="molecule type" value="Genomic_DNA"/>
</dbReference>
<comment type="similarity">
    <text evidence="3 14">Belongs to the glycosyl hydrolase 13 family.</text>
</comment>
<evidence type="ECO:0000256" key="11">
    <source>
        <dbReference type="ARBA" id="ARBA00033284"/>
    </source>
</evidence>
<evidence type="ECO:0000256" key="12">
    <source>
        <dbReference type="ARBA" id="ARBA00034013"/>
    </source>
</evidence>
<dbReference type="SUPFAM" id="SSF81296">
    <property type="entry name" value="E set domains"/>
    <property type="match status" value="1"/>
</dbReference>
<keyword evidence="6" id="KW-0963">Cytoplasm</keyword>
<evidence type="ECO:0000256" key="3">
    <source>
        <dbReference type="ARBA" id="ARBA00008061"/>
    </source>
</evidence>
<dbReference type="GO" id="GO:0033942">
    <property type="term" value="F:4-alpha-D-(1-&gt;4)-alpha-D-glucanotrehalose trehalohydrolase activity"/>
    <property type="evidence" value="ECO:0007669"/>
    <property type="project" value="UniProtKB-EC"/>
</dbReference>
<keyword evidence="20" id="KW-1185">Reference proteome</keyword>
<dbReference type="EC" id="3.2.1.141" evidence="4 13"/>
<feature type="binding site" evidence="16">
    <location>
        <begin position="267"/>
        <end position="272"/>
    </location>
    <ligand>
        <name>substrate</name>
    </ligand>
</feature>
<dbReference type="Pfam" id="PF00128">
    <property type="entry name" value="Alpha-amylase"/>
    <property type="match status" value="1"/>
</dbReference>
<sequence>MIRHYYHQMPFGAEITSKDTGYFRLWAPAAKEVKLCLEKESKKTYLEMTSRGDGWFELETCQATTGSLYRYQIDNKIEIPDPASRFQPQDIHGPSEIINPANFEWQDLKWTGRPWEEAIIYEIHVGAFTPEGNFQGVENRLDYLAKLGVTALELMPVADFPGRWNWGYDGVYLFSPDSRYGKPEDLKRLVQSAHARGLMVFLDVVYNHFGPEGNYLSQYAPDFFTENYHTPWGLAVNFDGKNSYWVRQFFIQNALFWLQEYQFDGLRLDAVHAIYDNSELNILKEIAEATHHLFSDHRQIHLILENDNNESRYLTRRCNKRPYWYTAQWNDDIHHSLHVLSTKETVGYYSDYANQPLIHLGRCLSQGFDFQGQQSSYRDHQPRGETSIDLPPSAFISFLQNHDQIGNRAFGDRINTLTTPEVVRVLTALILLSPFPPMLFMGQEWGSTQPFLFFCDFSEDLAQSVKEGRRQEFARFLAFNDPTSLEQIPDPTDQATFENSVLSWEQAISSNGQEWTKLYQQLLKLRRQIIVPRLAKITSTQGNCIFLSTEALRVCWQLGDGSKFILLANFGDVPARLPDAISKQVLFSTPENLGQALAHGILPNWALACFFEEAALEEVTH</sequence>
<accession>A0A1Q2SMS8</accession>
<dbReference type="GO" id="GO:0005737">
    <property type="term" value="C:cytoplasm"/>
    <property type="evidence" value="ECO:0007669"/>
    <property type="project" value="UniProtKB-SubCell"/>
</dbReference>
<dbReference type="RefSeq" id="WP_096526977.1">
    <property type="nucleotide sequence ID" value="NZ_AP014836.1"/>
</dbReference>
<keyword evidence="7 14" id="KW-0378">Hydrolase</keyword>
<protein>
    <recommendedName>
        <fullName evidence="5 13">Malto-oligosyltrehalose trehalohydrolase</fullName>
        <shortName evidence="14">MTHase</shortName>
        <ecNumber evidence="4 13">3.2.1.141</ecNumber>
    </recommendedName>
    <alternativeName>
        <fullName evidence="11 14">4-alpha-D-((1-&gt;4)-alpha-D-glucano)trehalose trehalohydrolase</fullName>
    </alternativeName>
    <alternativeName>
        <fullName evidence="10 14">Maltooligosyl trehalose trehalohydrolase</fullName>
    </alternativeName>
</protein>
<name>A0A1Q2SMS8_9GAMM</name>
<dbReference type="CDD" id="cd11325">
    <property type="entry name" value="AmyAc_GTHase"/>
    <property type="match status" value="1"/>
</dbReference>
<dbReference type="NCBIfam" id="TIGR02402">
    <property type="entry name" value="trehalose_TreZ"/>
    <property type="match status" value="1"/>
</dbReference>
<evidence type="ECO:0000256" key="15">
    <source>
        <dbReference type="PIRSR" id="PIRSR006337-1"/>
    </source>
</evidence>
<reference evidence="19 20" key="1">
    <citation type="journal article" date="2017" name="ISME J.">
        <title>An acid-tolerant ammonia-oxidizing ?-proteobacterium from soil.</title>
        <authorList>
            <person name="Hayatsu M."/>
            <person name="Tago K."/>
            <person name="Uchiyama I."/>
            <person name="Toyoda A."/>
            <person name="Wang Y."/>
            <person name="Shimomura Y."/>
            <person name="Okubo T."/>
            <person name="Kurisu F."/>
            <person name="Hirono Y."/>
            <person name="Nonaka K."/>
            <person name="Akiyama H."/>
            <person name="Itoh T."/>
            <person name="Takami H."/>
        </authorList>
    </citation>
    <scope>NUCLEOTIDE SEQUENCE [LARGE SCALE GENOMIC DNA]</scope>
    <source>
        <strain evidence="19 20">TAO100</strain>
    </source>
</reference>
<evidence type="ECO:0000256" key="14">
    <source>
        <dbReference type="PIRNR" id="PIRNR006337"/>
    </source>
</evidence>
<feature type="active site" description="Nucleophile" evidence="15">
    <location>
        <position position="269"/>
    </location>
</feature>
<gene>
    <name evidence="19" type="ORF">TAO_1060</name>
</gene>
<feature type="binding site" evidence="16">
    <location>
        <begin position="402"/>
        <end position="407"/>
    </location>
    <ligand>
        <name>substrate</name>
    </ligand>
</feature>
<organism evidence="19 20">
    <name type="scientific">Candidatus Nitrosoglobus terrae</name>
    <dbReference type="NCBI Taxonomy" id="1630141"/>
    <lineage>
        <taxon>Bacteria</taxon>
        <taxon>Pseudomonadati</taxon>
        <taxon>Pseudomonadota</taxon>
        <taxon>Gammaproteobacteria</taxon>
        <taxon>Chromatiales</taxon>
        <taxon>Chromatiaceae</taxon>
        <taxon>Candidatus Nitrosoglobus</taxon>
    </lineage>
</organism>
<dbReference type="InterPro" id="IPR004193">
    <property type="entry name" value="Glyco_hydro_13_N"/>
</dbReference>
<dbReference type="InterPro" id="IPR012768">
    <property type="entry name" value="Trehalose_TreZ"/>
</dbReference>
<comment type="pathway">
    <text evidence="2 14">Glycan biosynthesis; trehalose biosynthesis.</text>
</comment>
<evidence type="ECO:0000256" key="10">
    <source>
        <dbReference type="ARBA" id="ARBA00032057"/>
    </source>
</evidence>
<evidence type="ECO:0000256" key="5">
    <source>
        <dbReference type="ARBA" id="ARBA00015938"/>
    </source>
</evidence>
<dbReference type="GO" id="GO:0005992">
    <property type="term" value="P:trehalose biosynthetic process"/>
    <property type="evidence" value="ECO:0007669"/>
    <property type="project" value="UniProtKB-UniRule"/>
</dbReference>
<dbReference type="InterPro" id="IPR013783">
    <property type="entry name" value="Ig-like_fold"/>
</dbReference>
<dbReference type="UniPathway" id="UPA00299"/>
<feature type="binding site" evidence="16">
    <location>
        <begin position="331"/>
        <end position="335"/>
    </location>
    <ligand>
        <name>substrate</name>
    </ligand>
</feature>
<dbReference type="SMART" id="SM00642">
    <property type="entry name" value="Aamy"/>
    <property type="match status" value="1"/>
</dbReference>
<dbReference type="AlphaFoldDB" id="A0A1Q2SMS8"/>
<evidence type="ECO:0000256" key="6">
    <source>
        <dbReference type="ARBA" id="ARBA00022490"/>
    </source>
</evidence>
<evidence type="ECO:0000256" key="4">
    <source>
        <dbReference type="ARBA" id="ARBA00012268"/>
    </source>
</evidence>
<keyword evidence="9 14" id="KW-0326">Glycosidase</keyword>
<evidence type="ECO:0000256" key="9">
    <source>
        <dbReference type="ARBA" id="ARBA00023295"/>
    </source>
</evidence>
<evidence type="ECO:0000256" key="16">
    <source>
        <dbReference type="PIRSR" id="PIRSR006337-2"/>
    </source>
</evidence>
<dbReference type="Gene3D" id="2.60.40.10">
    <property type="entry name" value="Immunoglobulins"/>
    <property type="match status" value="1"/>
</dbReference>